<keyword evidence="3 11" id="KW-0645">Protease</keyword>
<evidence type="ECO:0000256" key="9">
    <source>
        <dbReference type="ARBA" id="ARBA00023049"/>
    </source>
</evidence>
<dbReference type="GO" id="GO:0046872">
    <property type="term" value="F:metal ion binding"/>
    <property type="evidence" value="ECO:0007669"/>
    <property type="project" value="UniProtKB-KW"/>
</dbReference>
<dbReference type="PANTHER" id="PTHR43221:SF1">
    <property type="entry name" value="PROTEASE HTPX"/>
    <property type="match status" value="1"/>
</dbReference>
<evidence type="ECO:0000256" key="1">
    <source>
        <dbReference type="ARBA" id="ARBA00004651"/>
    </source>
</evidence>
<name>A0A368XG21_MARNT</name>
<proteinExistence type="inferred from homology"/>
<dbReference type="Gene3D" id="3.30.2010.10">
    <property type="entry name" value="Metalloproteases ('zincins'), catalytic domain"/>
    <property type="match status" value="1"/>
</dbReference>
<sequence length="401" mass="44089">MNLVYKHEKPLLLVTAVLAVAIWLALILGTLGIVLLYLLVGYVFFLFAHSAFISHLKGSGVRISREQYPDLYDRLIRCCEKVGVKEVPEAYLLRTDFFNALATKFLGRHFVVLFTDVVDALEERPDAIDFYIGHELGHIHRRHLSWGPVLAPAAWLPVIGPALRRAEEYTCDRYGVACCQSPDDIKAALAAIAAGDTRWQTINVDAFVGQVAVTNGFWMSFNEITGDYPWLTKRMAAAIALSEGREVSHPGRSKLAWFFALFVPRLGVGGGAASLLVMVAIVGILAAVAIPQYQEYVERSRYQDAYLEGLGVTDSVDAYVSEHQAWPGSMAELGYGGTFGGSGEDYTIDVYDGGVIGIEMGVDETGESEYIVLEPEVTDNGLFWSCYGQNAVEKLLPADCR</sequence>
<dbReference type="SUPFAM" id="SSF54523">
    <property type="entry name" value="Pili subunits"/>
    <property type="match status" value="1"/>
</dbReference>
<feature type="transmembrane region" description="Helical" evidence="12">
    <location>
        <begin position="12"/>
        <end position="29"/>
    </location>
</feature>
<keyword evidence="5" id="KW-0479">Metal-binding</keyword>
<protein>
    <submittedName>
        <fullName evidence="14">Peptidase M48-like protein</fullName>
    </submittedName>
</protein>
<evidence type="ECO:0000256" key="11">
    <source>
        <dbReference type="RuleBase" id="RU003983"/>
    </source>
</evidence>
<gene>
    <name evidence="14" type="ORF">DET61_11170</name>
</gene>
<dbReference type="AlphaFoldDB" id="A0A368XG21"/>
<evidence type="ECO:0000256" key="7">
    <source>
        <dbReference type="ARBA" id="ARBA00022833"/>
    </source>
</evidence>
<feature type="transmembrane region" description="Helical" evidence="12">
    <location>
        <begin position="255"/>
        <end position="288"/>
    </location>
</feature>
<dbReference type="RefSeq" id="WP_114434890.1">
    <property type="nucleotide sequence ID" value="NZ_QPJI01000011.1"/>
</dbReference>
<dbReference type="Gene3D" id="3.30.700.10">
    <property type="entry name" value="Glycoprotein, Type 4 Pilin"/>
    <property type="match status" value="1"/>
</dbReference>
<dbReference type="Proteomes" id="UP000253647">
    <property type="component" value="Unassembled WGS sequence"/>
</dbReference>
<keyword evidence="9 11" id="KW-0482">Metalloprotease</keyword>
<evidence type="ECO:0000256" key="12">
    <source>
        <dbReference type="SAM" id="Phobius"/>
    </source>
</evidence>
<keyword evidence="10 12" id="KW-0472">Membrane</keyword>
<dbReference type="PANTHER" id="PTHR43221">
    <property type="entry name" value="PROTEASE HTPX"/>
    <property type="match status" value="1"/>
</dbReference>
<evidence type="ECO:0000256" key="8">
    <source>
        <dbReference type="ARBA" id="ARBA00022989"/>
    </source>
</evidence>
<evidence type="ECO:0000256" key="3">
    <source>
        <dbReference type="ARBA" id="ARBA00022670"/>
    </source>
</evidence>
<dbReference type="Pfam" id="PF01435">
    <property type="entry name" value="Peptidase_M48"/>
    <property type="match status" value="1"/>
</dbReference>
<evidence type="ECO:0000256" key="4">
    <source>
        <dbReference type="ARBA" id="ARBA00022692"/>
    </source>
</evidence>
<evidence type="ECO:0000313" key="15">
    <source>
        <dbReference type="Proteomes" id="UP000253647"/>
    </source>
</evidence>
<evidence type="ECO:0000259" key="13">
    <source>
        <dbReference type="Pfam" id="PF01435"/>
    </source>
</evidence>
<reference evidence="14 15" key="1">
    <citation type="submission" date="2018-07" db="EMBL/GenBank/DDBJ databases">
        <title>Freshwater and sediment microbial communities from various areas in North America, analyzing microbe dynamics in response to fracking.</title>
        <authorList>
            <person name="Lamendella R."/>
        </authorList>
    </citation>
    <scope>NUCLEOTIDE SEQUENCE [LARGE SCALE GENOMIC DNA]</scope>
    <source>
        <strain evidence="14 15">105B</strain>
    </source>
</reference>
<dbReference type="EMBL" id="QPJI01000011">
    <property type="protein sequence ID" value="RCW65968.1"/>
    <property type="molecule type" value="Genomic_DNA"/>
</dbReference>
<accession>A0A368XG21</accession>
<dbReference type="GO" id="GO:0005886">
    <property type="term" value="C:plasma membrane"/>
    <property type="evidence" value="ECO:0007669"/>
    <property type="project" value="UniProtKB-SubCell"/>
</dbReference>
<dbReference type="GO" id="GO:0006508">
    <property type="term" value="P:proteolysis"/>
    <property type="evidence" value="ECO:0007669"/>
    <property type="project" value="UniProtKB-KW"/>
</dbReference>
<keyword evidence="4 12" id="KW-0812">Transmembrane</keyword>
<keyword evidence="2" id="KW-1003">Cell membrane</keyword>
<organism evidence="14 15">
    <name type="scientific">Marinobacter nauticus</name>
    <name type="common">Marinobacter hydrocarbonoclasticus</name>
    <name type="synonym">Marinobacter aquaeolei</name>
    <dbReference type="NCBI Taxonomy" id="2743"/>
    <lineage>
        <taxon>Bacteria</taxon>
        <taxon>Pseudomonadati</taxon>
        <taxon>Pseudomonadota</taxon>
        <taxon>Gammaproteobacteria</taxon>
        <taxon>Pseudomonadales</taxon>
        <taxon>Marinobacteraceae</taxon>
        <taxon>Marinobacter</taxon>
    </lineage>
</organism>
<evidence type="ECO:0000313" key="14">
    <source>
        <dbReference type="EMBL" id="RCW65968.1"/>
    </source>
</evidence>
<dbReference type="CDD" id="cd07325">
    <property type="entry name" value="M48_Ste24p_like"/>
    <property type="match status" value="1"/>
</dbReference>
<feature type="transmembrane region" description="Helical" evidence="12">
    <location>
        <begin position="35"/>
        <end position="56"/>
    </location>
</feature>
<comment type="subcellular location">
    <subcellularLocation>
        <location evidence="1">Cell membrane</location>
        <topology evidence="1">Multi-pass membrane protein</topology>
    </subcellularLocation>
</comment>
<feature type="domain" description="Peptidase M48" evidence="13">
    <location>
        <begin position="71"/>
        <end position="144"/>
    </location>
</feature>
<comment type="similarity">
    <text evidence="11">Belongs to the peptidase M48 family.</text>
</comment>
<dbReference type="GO" id="GO:0004222">
    <property type="term" value="F:metalloendopeptidase activity"/>
    <property type="evidence" value="ECO:0007669"/>
    <property type="project" value="InterPro"/>
</dbReference>
<keyword evidence="8 12" id="KW-1133">Transmembrane helix</keyword>
<dbReference type="InterPro" id="IPR001915">
    <property type="entry name" value="Peptidase_M48"/>
</dbReference>
<dbReference type="InterPro" id="IPR050083">
    <property type="entry name" value="HtpX_protease"/>
</dbReference>
<evidence type="ECO:0000256" key="10">
    <source>
        <dbReference type="ARBA" id="ARBA00023136"/>
    </source>
</evidence>
<dbReference type="InterPro" id="IPR045584">
    <property type="entry name" value="Pilin-like"/>
</dbReference>
<comment type="caution">
    <text evidence="14">The sequence shown here is derived from an EMBL/GenBank/DDBJ whole genome shotgun (WGS) entry which is preliminary data.</text>
</comment>
<keyword evidence="6 11" id="KW-0378">Hydrolase</keyword>
<evidence type="ECO:0000256" key="6">
    <source>
        <dbReference type="ARBA" id="ARBA00022801"/>
    </source>
</evidence>
<comment type="cofactor">
    <cofactor evidence="11">
        <name>Zn(2+)</name>
        <dbReference type="ChEBI" id="CHEBI:29105"/>
    </cofactor>
    <text evidence="11">Binds 1 zinc ion per subunit.</text>
</comment>
<evidence type="ECO:0000256" key="5">
    <source>
        <dbReference type="ARBA" id="ARBA00022723"/>
    </source>
</evidence>
<keyword evidence="7 11" id="KW-0862">Zinc</keyword>
<evidence type="ECO:0000256" key="2">
    <source>
        <dbReference type="ARBA" id="ARBA00022475"/>
    </source>
</evidence>